<comment type="caution">
    <text evidence="7">The sequence shown here is derived from an EMBL/GenBank/DDBJ whole genome shotgun (WGS) entry which is preliminary data.</text>
</comment>
<accession>A0AAN7PJT2</accession>
<feature type="signal peptide" evidence="6">
    <location>
        <begin position="1"/>
        <end position="38"/>
    </location>
</feature>
<comment type="similarity">
    <text evidence="2">Belongs to the LEG1 family.</text>
</comment>
<reference evidence="7 8" key="1">
    <citation type="journal article" date="2023" name="J. Hered.">
        <title>Chromosome-level genome of the wood stork (Mycteria americana) provides insight into avian chromosome evolution.</title>
        <authorList>
            <person name="Flamio R. Jr."/>
            <person name="Ramstad K.M."/>
        </authorList>
    </citation>
    <scope>NUCLEOTIDE SEQUENCE [LARGE SCALE GENOMIC DNA]</scope>
    <source>
        <strain evidence="7">JAX WOST 10</strain>
    </source>
</reference>
<evidence type="ECO:0000256" key="5">
    <source>
        <dbReference type="ARBA" id="ARBA00023180"/>
    </source>
</evidence>
<dbReference type="GO" id="GO:0005615">
    <property type="term" value="C:extracellular space"/>
    <property type="evidence" value="ECO:0007669"/>
    <property type="project" value="TreeGrafter"/>
</dbReference>
<dbReference type="EMBL" id="JAUNZN010000003">
    <property type="protein sequence ID" value="KAK4824451.1"/>
    <property type="molecule type" value="Genomic_DNA"/>
</dbReference>
<dbReference type="InterPro" id="IPR008499">
    <property type="entry name" value="Leg1"/>
</dbReference>
<feature type="chain" id="PRO_5042906797" evidence="6">
    <location>
        <begin position="39"/>
        <end position="505"/>
    </location>
</feature>
<dbReference type="AlphaFoldDB" id="A0AAN7PJT2"/>
<evidence type="ECO:0000313" key="7">
    <source>
        <dbReference type="EMBL" id="KAK4824451.1"/>
    </source>
</evidence>
<dbReference type="PANTHER" id="PTHR18820:SF1">
    <property type="entry name" value="PROTEIN LEG1 HOMOLOG"/>
    <property type="match status" value="1"/>
</dbReference>
<name>A0AAN7PJT2_MYCAM</name>
<gene>
    <name evidence="7" type="ORF">QYF61_015829</name>
</gene>
<evidence type="ECO:0000256" key="3">
    <source>
        <dbReference type="ARBA" id="ARBA00022525"/>
    </source>
</evidence>
<evidence type="ECO:0000256" key="1">
    <source>
        <dbReference type="ARBA" id="ARBA00004613"/>
    </source>
</evidence>
<organism evidence="7 8">
    <name type="scientific">Mycteria americana</name>
    <name type="common">Wood stork</name>
    <dbReference type="NCBI Taxonomy" id="33587"/>
    <lineage>
        <taxon>Eukaryota</taxon>
        <taxon>Metazoa</taxon>
        <taxon>Chordata</taxon>
        <taxon>Craniata</taxon>
        <taxon>Vertebrata</taxon>
        <taxon>Euteleostomi</taxon>
        <taxon>Archelosauria</taxon>
        <taxon>Archosauria</taxon>
        <taxon>Dinosauria</taxon>
        <taxon>Saurischia</taxon>
        <taxon>Theropoda</taxon>
        <taxon>Coelurosauria</taxon>
        <taxon>Aves</taxon>
        <taxon>Neognathae</taxon>
        <taxon>Neoaves</taxon>
        <taxon>Aequornithes</taxon>
        <taxon>Ciconiiformes</taxon>
        <taxon>Ciconiidae</taxon>
        <taxon>Mycteria</taxon>
    </lineage>
</organism>
<evidence type="ECO:0000256" key="6">
    <source>
        <dbReference type="SAM" id="SignalP"/>
    </source>
</evidence>
<evidence type="ECO:0000256" key="2">
    <source>
        <dbReference type="ARBA" id="ARBA00009122"/>
    </source>
</evidence>
<comment type="subcellular location">
    <subcellularLocation>
        <location evidence="1">Secreted</location>
    </subcellularLocation>
</comment>
<dbReference type="Proteomes" id="UP001333110">
    <property type="component" value="Unassembled WGS sequence"/>
</dbReference>
<evidence type="ECO:0000313" key="8">
    <source>
        <dbReference type="Proteomes" id="UP001333110"/>
    </source>
</evidence>
<sequence>MIKALQPQTPESQTFAMRPYFGIHALLIVTVTLSPATAAAPSEKDATGEDAYPPLWDLAPENLLDFLVKDNKIVVNAWNYQERLGLYKNLLNSSAKYFTAFGSQNFGNILWGLPLQHGWQFRTGMSYVLELLEQLSVYETHFGSPFPRFLPRKPTQKANHILGCIKRSVASRSREVILPLYSALVRPHLEYCVQLRSTQHKKDMELLEWVQRRATKMIRAMEHLSYEERLRELGLFTLEKRRLQGDLIAAFQYLKGACMNYYLAVIPFLGAVEAGLFGQLQHEIEILPPEERRADFCYSVADCRSRIPKLMDEWKAYFEYLLSTEHKAASPATFSSFKLDDALSLMWRAHVTSIAYALPKFQDSLKYLSDPEANFGEDWANAVDFIAATHFSTDLQTTNNFQAFLPQRMLVEGDVLPFISDFSPQQNRVLLSLRALHKTNQLTGGLLLKLWQKAMSTEAGRKMGRKLIEDLASSQNFDPVGIYNDLKGADLTAASFLRKSSSNID</sequence>
<keyword evidence="5" id="KW-0325">Glycoprotein</keyword>
<dbReference type="PANTHER" id="PTHR18820">
    <property type="entry name" value="LEG1"/>
    <property type="match status" value="1"/>
</dbReference>
<keyword evidence="3" id="KW-0964">Secreted</keyword>
<evidence type="ECO:0000256" key="4">
    <source>
        <dbReference type="ARBA" id="ARBA00022729"/>
    </source>
</evidence>
<keyword evidence="8" id="KW-1185">Reference proteome</keyword>
<dbReference type="Pfam" id="PF05612">
    <property type="entry name" value="Leg1"/>
    <property type="match status" value="2"/>
</dbReference>
<proteinExistence type="inferred from homology"/>
<keyword evidence="4 6" id="KW-0732">Signal</keyword>
<protein>
    <submittedName>
        <fullName evidence="7">Uncharacterized protein</fullName>
    </submittedName>
</protein>